<dbReference type="Pfam" id="PF01966">
    <property type="entry name" value="HD"/>
    <property type="match status" value="1"/>
</dbReference>
<evidence type="ECO:0000313" key="2">
    <source>
        <dbReference type="EMBL" id="MFC3958271.1"/>
    </source>
</evidence>
<sequence length="219" mass="24166">MGEKLAPESTESSDVRSIARTYFADAPPAHDWLHVRRVERLAEQLAAGRDDVDDSVLRYAVWLHDVGRQREDAGAIDDHANWGAREAESILESIGLDRETIDAVAHCIRAHRFSNDVEPRSPEARILCDADNLDAIGAVGIARVFSHGGSNGFPMHGIEPSTDGNDKSAGAPSRTHFTEKILTLSDRMYTDAGRDLAAERHAFCERFLERFDRESTGAV</sequence>
<dbReference type="InterPro" id="IPR003607">
    <property type="entry name" value="HD/PDEase_dom"/>
</dbReference>
<reference evidence="2 3" key="1">
    <citation type="journal article" date="2019" name="Int. J. Syst. Evol. Microbiol.">
        <title>The Global Catalogue of Microorganisms (GCM) 10K type strain sequencing project: providing services to taxonomists for standard genome sequencing and annotation.</title>
        <authorList>
            <consortium name="The Broad Institute Genomics Platform"/>
            <consortium name="The Broad Institute Genome Sequencing Center for Infectious Disease"/>
            <person name="Wu L."/>
            <person name="Ma J."/>
        </authorList>
    </citation>
    <scope>NUCLEOTIDE SEQUENCE [LARGE SCALE GENOMIC DNA]</scope>
    <source>
        <strain evidence="2 3">IBRC-M 10256</strain>
    </source>
</reference>
<dbReference type="AlphaFoldDB" id="A0ABD5NMQ4"/>
<organism evidence="2 3">
    <name type="scientific">Halovivax cerinus</name>
    <dbReference type="NCBI Taxonomy" id="1487865"/>
    <lineage>
        <taxon>Archaea</taxon>
        <taxon>Methanobacteriati</taxon>
        <taxon>Methanobacteriota</taxon>
        <taxon>Stenosarchaea group</taxon>
        <taxon>Halobacteria</taxon>
        <taxon>Halobacteriales</taxon>
        <taxon>Natrialbaceae</taxon>
        <taxon>Halovivax</taxon>
    </lineage>
</organism>
<evidence type="ECO:0000259" key="1">
    <source>
        <dbReference type="SMART" id="SM00471"/>
    </source>
</evidence>
<accession>A0ABD5NMQ4</accession>
<dbReference type="EMBL" id="JBHSAQ010000003">
    <property type="protein sequence ID" value="MFC3958271.1"/>
    <property type="molecule type" value="Genomic_DNA"/>
</dbReference>
<evidence type="ECO:0000313" key="3">
    <source>
        <dbReference type="Proteomes" id="UP001595846"/>
    </source>
</evidence>
<proteinExistence type="predicted"/>
<dbReference type="Gene3D" id="1.10.3210.50">
    <property type="match status" value="1"/>
</dbReference>
<dbReference type="SMART" id="SM00471">
    <property type="entry name" value="HDc"/>
    <property type="match status" value="1"/>
</dbReference>
<dbReference type="RefSeq" id="WP_256531379.1">
    <property type="nucleotide sequence ID" value="NZ_CP101824.1"/>
</dbReference>
<dbReference type="InterPro" id="IPR006674">
    <property type="entry name" value="HD_domain"/>
</dbReference>
<dbReference type="SUPFAM" id="SSF109604">
    <property type="entry name" value="HD-domain/PDEase-like"/>
    <property type="match status" value="1"/>
</dbReference>
<gene>
    <name evidence="2" type="ORF">ACFOUR_07805</name>
</gene>
<dbReference type="GeneID" id="73904113"/>
<dbReference type="Proteomes" id="UP001595846">
    <property type="component" value="Unassembled WGS sequence"/>
</dbReference>
<feature type="domain" description="HD/PDEase" evidence="1">
    <location>
        <begin position="27"/>
        <end position="145"/>
    </location>
</feature>
<protein>
    <submittedName>
        <fullName evidence="2">HD domain-containing protein</fullName>
    </submittedName>
</protein>
<dbReference type="CDD" id="cd00077">
    <property type="entry name" value="HDc"/>
    <property type="match status" value="1"/>
</dbReference>
<dbReference type="PANTHER" id="PTHR33594">
    <property type="entry name" value="SUPERFAMILY HYDROLASE, PUTATIVE (AFU_ORTHOLOGUE AFUA_1G03035)-RELATED"/>
    <property type="match status" value="1"/>
</dbReference>
<name>A0ABD5NMQ4_9EURY</name>
<keyword evidence="3" id="KW-1185">Reference proteome</keyword>
<comment type="caution">
    <text evidence="2">The sequence shown here is derived from an EMBL/GenBank/DDBJ whole genome shotgun (WGS) entry which is preliminary data.</text>
</comment>
<dbReference type="PANTHER" id="PTHR33594:SF1">
    <property type="entry name" value="HD_PDEASE DOMAIN-CONTAINING PROTEIN"/>
    <property type="match status" value="1"/>
</dbReference>